<feature type="compositionally biased region" description="Basic and acidic residues" evidence="1">
    <location>
        <begin position="42"/>
        <end position="65"/>
    </location>
</feature>
<organism evidence="2 3">
    <name type="scientific">Bacillus phage CP-51</name>
    <dbReference type="NCBI Taxonomy" id="1391188"/>
    <lineage>
        <taxon>Viruses</taxon>
        <taxon>Duplodnaviria</taxon>
        <taxon>Heunggongvirae</taxon>
        <taxon>Uroviricota</taxon>
        <taxon>Caudoviricetes</taxon>
        <taxon>Herelleviridae</taxon>
        <taxon>Spounavirinae</taxon>
        <taxon>Siminovitchvirus</taxon>
        <taxon>Siminovitchvirus CP51</taxon>
    </lineage>
</organism>
<name>A0A068EQ64_9CAUD</name>
<feature type="region of interest" description="Disordered" evidence="1">
    <location>
        <begin position="41"/>
        <end position="65"/>
    </location>
</feature>
<proteinExistence type="predicted"/>
<protein>
    <submittedName>
        <fullName evidence="2">Uncharacterized protein</fullName>
    </submittedName>
</protein>
<evidence type="ECO:0000313" key="2">
    <source>
        <dbReference type="EMBL" id="AID50447.1"/>
    </source>
</evidence>
<evidence type="ECO:0000313" key="3">
    <source>
        <dbReference type="Proteomes" id="UP000027382"/>
    </source>
</evidence>
<evidence type="ECO:0000256" key="1">
    <source>
        <dbReference type="SAM" id="MobiDB-lite"/>
    </source>
</evidence>
<sequence>MELIIDISKARVLNTGKLVKRAVQVKGQGGRTFTRMQWINPDKGKPVMETSQEGHEDPHADRVGKMSPEQKHSMVNHFVSNHRDEANDLAMATGQRRAPHVAEHQVTQHLLDHAHKIPHEYVKDHLDSKEAKPSLNVVDNDLPEKEVNKRMGKEGSLDLSTLTTGASMYDDPIFNEDMEYAKEDGLDPEKEFRHIFKDVTKSGIENVFSDPKGNWTASLSGYDLFEDEGNVNCGINMSLYDKDGEKMGHIIRSAHYDKEGTLQIHNDEMYLESQYHGKGVANTVYERSEQLWKHLSGGHKVGINLTANISIGAYAWAKKGFDFSDDKQLRVAKAELEGFCKENKIDLSDVLKKSGYKSIDDLKHSWQFATLQNGKSYKLENVIDPKYKGDVKGREGHFGKAFMLGGLGYWYGKKTLNDNHSSEKVGEIHGRRAKENR</sequence>
<keyword evidence="3" id="KW-1185">Reference proteome</keyword>
<accession>A0A068EQ64</accession>
<dbReference type="EMBL" id="KF554508">
    <property type="protein sequence ID" value="AID50447.1"/>
    <property type="molecule type" value="Genomic_DNA"/>
</dbReference>
<dbReference type="Proteomes" id="UP000027382">
    <property type="component" value="Segment"/>
</dbReference>
<dbReference type="GeneID" id="22276955"/>
<reference evidence="2" key="1">
    <citation type="journal article" date="2014" name="Virology">
        <title>The odd one out: Bacillus ACT bacteriophage CP-51 exhibits unusual properties compared to related Spounavirinae W.Ph. and Bastille.</title>
        <authorList>
            <person name="Klumpp J."/>
            <person name="Schmuki M."/>
            <person name="Sozhamannan S."/>
            <person name="Beyer W."/>
            <person name="Fouts D.E."/>
            <person name="Bernbach V."/>
            <person name="Calendar R."/>
            <person name="Loessner M.J."/>
        </authorList>
    </citation>
    <scope>NUCLEOTIDE SEQUENCE [LARGE SCALE GENOMIC DNA]</scope>
</reference>
<dbReference type="KEGG" id="vg:22276955"/>
<dbReference type="OrthoDB" id="29514at10239"/>
<dbReference type="RefSeq" id="YP_009099056.1">
    <property type="nucleotide sequence ID" value="NC_025423.1"/>
</dbReference>